<name>A0A1M5ZSF1_9FIRM</name>
<dbReference type="EMBL" id="FQXJ01000014">
    <property type="protein sequence ID" value="SHI27144.1"/>
    <property type="molecule type" value="Genomic_DNA"/>
</dbReference>
<sequence length="72" mass="8501">MDWYGKPVPRQWDCDFSPEADQMEIYYMNSATYDYMDEIFMEDGTYESKIQAFYAECKVNGTLIWSGANPDK</sequence>
<proteinExistence type="predicted"/>
<evidence type="ECO:0000313" key="1">
    <source>
        <dbReference type="EMBL" id="SHI27144.1"/>
    </source>
</evidence>
<accession>A0A1M5ZSF1</accession>
<protein>
    <submittedName>
        <fullName evidence="1">Uncharacterized protein</fullName>
    </submittedName>
</protein>
<gene>
    <name evidence="1" type="ORF">SAMN02746098_03622</name>
</gene>
<evidence type="ECO:0000313" key="2">
    <source>
        <dbReference type="Proteomes" id="UP000183954"/>
    </source>
</evidence>
<dbReference type="STRING" id="1121420.SAMN02746098_03622"/>
<dbReference type="Proteomes" id="UP000183954">
    <property type="component" value="Unassembled WGS sequence"/>
</dbReference>
<dbReference type="AlphaFoldDB" id="A0A1M5ZSF1"/>
<reference evidence="2" key="1">
    <citation type="submission" date="2016-11" db="EMBL/GenBank/DDBJ databases">
        <authorList>
            <person name="Varghese N."/>
            <person name="Submissions S."/>
        </authorList>
    </citation>
    <scope>NUCLEOTIDE SEQUENCE [LARGE SCALE GENOMIC DNA]</scope>
    <source>
        <strain evidence="2">DSM 15449</strain>
    </source>
</reference>
<organism evidence="1 2">
    <name type="scientific">Desulfosporosinus lacus DSM 15449</name>
    <dbReference type="NCBI Taxonomy" id="1121420"/>
    <lineage>
        <taxon>Bacteria</taxon>
        <taxon>Bacillati</taxon>
        <taxon>Bacillota</taxon>
        <taxon>Clostridia</taxon>
        <taxon>Eubacteriales</taxon>
        <taxon>Desulfitobacteriaceae</taxon>
        <taxon>Desulfosporosinus</taxon>
    </lineage>
</organism>
<keyword evidence="2" id="KW-1185">Reference proteome</keyword>